<keyword evidence="4 7" id="KW-0560">Oxidoreductase</keyword>
<comment type="pathway">
    <text evidence="1">Nucleotide-sugar biosynthesis; UDP-alpha-D-glucuronate biosynthesis; UDP-alpha-D-glucuronate from UDP-alpha-D-glucose: step 1/1.</text>
</comment>
<feature type="binding site" evidence="9">
    <location>
        <position position="328"/>
    </location>
    <ligand>
        <name>substrate</name>
    </ligand>
</feature>
<evidence type="ECO:0000256" key="5">
    <source>
        <dbReference type="ARBA" id="ARBA00023027"/>
    </source>
</evidence>
<dbReference type="InterPro" id="IPR014026">
    <property type="entry name" value="UDP-Glc/GDP-Man_DH_dimer"/>
</dbReference>
<dbReference type="Gene3D" id="3.40.50.720">
    <property type="entry name" value="NAD(P)-binding Rossmann-like Domain"/>
    <property type="match status" value="2"/>
</dbReference>
<dbReference type="GO" id="GO:0003979">
    <property type="term" value="F:UDP-glucose 6-dehydrogenase activity"/>
    <property type="evidence" value="ECO:0007669"/>
    <property type="project" value="UniProtKB-EC"/>
</dbReference>
<proteinExistence type="inferred from homology"/>
<feature type="binding site" evidence="10">
    <location>
        <position position="335"/>
    </location>
    <ligand>
        <name>NAD(+)</name>
        <dbReference type="ChEBI" id="CHEBI:57540"/>
    </ligand>
</feature>
<dbReference type="GO" id="GO:0006065">
    <property type="term" value="P:UDP-glucuronate biosynthetic process"/>
    <property type="evidence" value="ECO:0007669"/>
    <property type="project" value="UniProtKB-UniPathway"/>
</dbReference>
<accession>A0A1F4VZR4</accession>
<dbReference type="SMART" id="SM00984">
    <property type="entry name" value="UDPG_MGDP_dh_C"/>
    <property type="match status" value="1"/>
</dbReference>
<dbReference type="UniPathway" id="UPA00038">
    <property type="reaction ID" value="UER00491"/>
</dbReference>
<name>A0A1F4VZR4_UNCKA</name>
<feature type="binding site" evidence="10">
    <location>
        <position position="270"/>
    </location>
    <ligand>
        <name>NAD(+)</name>
        <dbReference type="ChEBI" id="CHEBI:57540"/>
    </ligand>
</feature>
<dbReference type="InterPro" id="IPR028357">
    <property type="entry name" value="UDPglc_DH_bac"/>
</dbReference>
<dbReference type="Pfam" id="PF03721">
    <property type="entry name" value="UDPG_MGDP_dh_N"/>
    <property type="match status" value="1"/>
</dbReference>
<reference evidence="12 13" key="1">
    <citation type="journal article" date="2016" name="Nat. Commun.">
        <title>Thousands of microbial genomes shed light on interconnected biogeochemical processes in an aquifer system.</title>
        <authorList>
            <person name="Anantharaman K."/>
            <person name="Brown C.T."/>
            <person name="Hug L.A."/>
            <person name="Sharon I."/>
            <person name="Castelle C.J."/>
            <person name="Probst A.J."/>
            <person name="Thomas B.C."/>
            <person name="Singh A."/>
            <person name="Wilkins M.J."/>
            <person name="Karaoz U."/>
            <person name="Brodie E.L."/>
            <person name="Williams K.H."/>
            <person name="Hubbard S.S."/>
            <person name="Banfield J.F."/>
        </authorList>
    </citation>
    <scope>NUCLEOTIDE SEQUENCE [LARGE SCALE GENOMIC DNA]</scope>
</reference>
<dbReference type="PANTHER" id="PTHR43750">
    <property type="entry name" value="UDP-GLUCOSE 6-DEHYDROGENASE TUAD"/>
    <property type="match status" value="1"/>
</dbReference>
<evidence type="ECO:0000256" key="7">
    <source>
        <dbReference type="PIRNR" id="PIRNR000124"/>
    </source>
</evidence>
<dbReference type="PANTHER" id="PTHR43750:SF3">
    <property type="entry name" value="UDP-GLUCOSE 6-DEHYDROGENASE TUAD"/>
    <property type="match status" value="1"/>
</dbReference>
<feature type="binding site" evidence="9">
    <location>
        <begin position="256"/>
        <end position="260"/>
    </location>
    <ligand>
        <name>substrate</name>
    </ligand>
</feature>
<feature type="binding site" evidence="10">
    <location>
        <position position="42"/>
    </location>
    <ligand>
        <name>NAD(+)</name>
        <dbReference type="ChEBI" id="CHEBI:57540"/>
    </ligand>
</feature>
<dbReference type="Pfam" id="PF00984">
    <property type="entry name" value="UDPG_MGDP_dh"/>
    <property type="match status" value="1"/>
</dbReference>
<keyword evidence="5 7" id="KW-0520">NAD</keyword>
<feature type="binding site" evidence="9">
    <location>
        <position position="211"/>
    </location>
    <ligand>
        <name>substrate</name>
    </ligand>
</feature>
<dbReference type="NCBIfam" id="TIGR03026">
    <property type="entry name" value="NDP-sugDHase"/>
    <property type="match status" value="1"/>
</dbReference>
<feature type="binding site" evidence="10">
    <location>
        <position position="128"/>
    </location>
    <ligand>
        <name>NAD(+)</name>
        <dbReference type="ChEBI" id="CHEBI:57540"/>
    </ligand>
</feature>
<dbReference type="SUPFAM" id="SSF51735">
    <property type="entry name" value="NAD(P)-binding Rossmann-fold domains"/>
    <property type="match status" value="1"/>
</dbReference>
<feature type="binding site" evidence="9">
    <location>
        <position position="264"/>
    </location>
    <ligand>
        <name>substrate</name>
    </ligand>
</feature>
<dbReference type="PIRSF" id="PIRSF500134">
    <property type="entry name" value="UDPglc_DH_bac"/>
    <property type="match status" value="1"/>
</dbReference>
<gene>
    <name evidence="12" type="ORF">A2264_02235</name>
</gene>
<comment type="similarity">
    <text evidence="2 7">Belongs to the UDP-glucose/GDP-mannose dehydrogenase family.</text>
</comment>
<dbReference type="AlphaFoldDB" id="A0A1F4VZR4"/>
<feature type="binding site" evidence="10">
    <location>
        <position position="37"/>
    </location>
    <ligand>
        <name>NAD(+)</name>
        <dbReference type="ChEBI" id="CHEBI:57540"/>
    </ligand>
</feature>
<comment type="catalytic activity">
    <reaction evidence="6 7">
        <text>UDP-alpha-D-glucose + 2 NAD(+) + H2O = UDP-alpha-D-glucuronate + 2 NADH + 3 H(+)</text>
        <dbReference type="Rhea" id="RHEA:23596"/>
        <dbReference type="ChEBI" id="CHEBI:15377"/>
        <dbReference type="ChEBI" id="CHEBI:15378"/>
        <dbReference type="ChEBI" id="CHEBI:57540"/>
        <dbReference type="ChEBI" id="CHEBI:57945"/>
        <dbReference type="ChEBI" id="CHEBI:58052"/>
        <dbReference type="ChEBI" id="CHEBI:58885"/>
        <dbReference type="EC" id="1.1.1.22"/>
    </reaction>
</comment>
<dbReference type="Gene3D" id="1.20.5.100">
    <property type="entry name" value="Cytochrome c1, transmembrane anchor, C-terminal"/>
    <property type="match status" value="1"/>
</dbReference>
<dbReference type="SUPFAM" id="SSF48179">
    <property type="entry name" value="6-phosphogluconate dehydrogenase C-terminal domain-like"/>
    <property type="match status" value="1"/>
</dbReference>
<sequence length="466" mass="50087">MLLKESSMNICVIGTGYVGLVGSAVFAGWGNQVVGVDVDQAKLDMIQAGVMPIYEPGLPELVAQGIRRGNLRFTNSTAEGIKDAEVIFICVGTPQGAAGNADLSSVLQVARQIGQSLDHYAVVVTKSTVPVGTNQRVKEILQETTQQGVLFDVASCPEFLAQGTSVYDMDHPSRTVIGSDSPEAIELVAEVFKHLPAAIIRCGFAEAELIKYASNALLATKITFADSMASLCDLVGADVVLVMDAVGKDPRIGAMFLRAGLGWGGSCFPKDVEALAYLASQLSLPLPQLDGTRNTNRRVHKRFVHKISLYFDGKLDGKTFAVLGLAFKAGTDDTRESPAKKVIMRLRGAGARVRAYDPKATEKAILDLGTTSLEYCDNPYETMAGADALVILTDWPEFKGLDLSRVNSLLKNPVIFDGRNMLDPETVEREGFIYFAMGRPTNGQRIINGKDTTYVAKLTNGAGLNK</sequence>
<dbReference type="InterPro" id="IPR017476">
    <property type="entry name" value="UDP-Glc/GDP-Man"/>
</dbReference>
<comment type="caution">
    <text evidence="12">The sequence shown here is derived from an EMBL/GenBank/DDBJ whole genome shotgun (WGS) entry which is preliminary data.</text>
</comment>
<evidence type="ECO:0000256" key="2">
    <source>
        <dbReference type="ARBA" id="ARBA00006601"/>
    </source>
</evidence>
<feature type="domain" description="UDP-glucose/GDP-mannose dehydrogenase C-terminal" evidence="11">
    <location>
        <begin position="321"/>
        <end position="424"/>
    </location>
</feature>
<dbReference type="InterPro" id="IPR008927">
    <property type="entry name" value="6-PGluconate_DH-like_C_sf"/>
</dbReference>
<dbReference type="Proteomes" id="UP000176614">
    <property type="component" value="Unassembled WGS sequence"/>
</dbReference>
<dbReference type="SUPFAM" id="SSF52413">
    <property type="entry name" value="UDP-glucose/GDP-mannose dehydrogenase C-terminal domain"/>
    <property type="match status" value="1"/>
</dbReference>
<dbReference type="EC" id="1.1.1.22" evidence="3 7"/>
<dbReference type="InterPro" id="IPR014027">
    <property type="entry name" value="UDP-Glc/GDP-Man_DH_C"/>
</dbReference>
<feature type="binding site" evidence="10">
    <location>
        <position position="93"/>
    </location>
    <ligand>
        <name>NAD(+)</name>
        <dbReference type="ChEBI" id="CHEBI:57540"/>
    </ligand>
</feature>
<evidence type="ECO:0000313" key="12">
    <source>
        <dbReference type="EMBL" id="OGC62666.1"/>
    </source>
</evidence>
<protein>
    <recommendedName>
        <fullName evidence="3 7">UDP-glucose 6-dehydrogenase</fullName>
        <ecNumber evidence="3 7">1.1.1.22</ecNumber>
    </recommendedName>
</protein>
<dbReference type="InterPro" id="IPR001732">
    <property type="entry name" value="UDP-Glc/GDP-Man_DH_N"/>
</dbReference>
<evidence type="ECO:0000313" key="13">
    <source>
        <dbReference type="Proteomes" id="UP000176614"/>
    </source>
</evidence>
<dbReference type="GO" id="GO:0000271">
    <property type="term" value="P:polysaccharide biosynthetic process"/>
    <property type="evidence" value="ECO:0007669"/>
    <property type="project" value="InterPro"/>
</dbReference>
<dbReference type="InterPro" id="IPR036220">
    <property type="entry name" value="UDP-Glc/GDP-Man_DH_C_sf"/>
</dbReference>
<dbReference type="GO" id="GO:0051287">
    <property type="term" value="F:NAD binding"/>
    <property type="evidence" value="ECO:0007669"/>
    <property type="project" value="InterPro"/>
</dbReference>
<dbReference type="InterPro" id="IPR036291">
    <property type="entry name" value="NAD(P)-bd_dom_sf"/>
</dbReference>
<evidence type="ECO:0000256" key="10">
    <source>
        <dbReference type="PIRSR" id="PIRSR500134-3"/>
    </source>
</evidence>
<evidence type="ECO:0000256" key="4">
    <source>
        <dbReference type="ARBA" id="ARBA00023002"/>
    </source>
</evidence>
<organism evidence="12 13">
    <name type="scientific">candidate division WWE3 bacterium RIFOXYA2_FULL_46_9</name>
    <dbReference type="NCBI Taxonomy" id="1802636"/>
    <lineage>
        <taxon>Bacteria</taxon>
        <taxon>Katanobacteria</taxon>
    </lineage>
</organism>
<feature type="active site" description="Nucleophile" evidence="8">
    <location>
        <position position="267"/>
    </location>
</feature>
<dbReference type="Pfam" id="PF03720">
    <property type="entry name" value="UDPG_MGDP_dh_C"/>
    <property type="match status" value="1"/>
</dbReference>
<evidence type="ECO:0000256" key="9">
    <source>
        <dbReference type="PIRSR" id="PIRSR500134-2"/>
    </source>
</evidence>
<dbReference type="PIRSF" id="PIRSF000124">
    <property type="entry name" value="UDPglc_GDPman_dh"/>
    <property type="match status" value="1"/>
</dbReference>
<evidence type="ECO:0000256" key="6">
    <source>
        <dbReference type="ARBA" id="ARBA00047473"/>
    </source>
</evidence>
<evidence type="ECO:0000259" key="11">
    <source>
        <dbReference type="SMART" id="SM00984"/>
    </source>
</evidence>
<evidence type="ECO:0000256" key="1">
    <source>
        <dbReference type="ARBA" id="ARBA00004701"/>
    </source>
</evidence>
<evidence type="ECO:0000256" key="3">
    <source>
        <dbReference type="ARBA" id="ARBA00012954"/>
    </source>
</evidence>
<dbReference type="EMBL" id="MEVT01000014">
    <property type="protein sequence ID" value="OGC62666.1"/>
    <property type="molecule type" value="Genomic_DNA"/>
</dbReference>
<evidence type="ECO:0000256" key="8">
    <source>
        <dbReference type="PIRSR" id="PIRSR500134-1"/>
    </source>
</evidence>